<dbReference type="AlphaFoldDB" id="A0A0S3SYG3"/>
<dbReference type="GO" id="GO:0005975">
    <property type="term" value="P:carbohydrate metabolic process"/>
    <property type="evidence" value="ECO:0007669"/>
    <property type="project" value="InterPro"/>
</dbReference>
<dbReference type="InterPro" id="IPR001360">
    <property type="entry name" value="Glyco_hydro_1"/>
</dbReference>
<evidence type="ECO:0000256" key="4">
    <source>
        <dbReference type="RuleBase" id="RU003690"/>
    </source>
</evidence>
<evidence type="ECO:0000313" key="5">
    <source>
        <dbReference type="EMBL" id="BAT97747.1"/>
    </source>
</evidence>
<keyword evidence="2" id="KW-0378">Hydrolase</keyword>
<dbReference type="InterPro" id="IPR017853">
    <property type="entry name" value="GH"/>
</dbReference>
<keyword evidence="3" id="KW-0326">Glycosidase</keyword>
<name>A0A0S3SYG3_PHAAN</name>
<evidence type="ECO:0008006" key="7">
    <source>
        <dbReference type="Google" id="ProtNLM"/>
    </source>
</evidence>
<reference evidence="5 6" key="1">
    <citation type="journal article" date="2015" name="Sci. Rep.">
        <title>The power of single molecule real-time sequencing technology in the de novo assembly of a eukaryotic genome.</title>
        <authorList>
            <person name="Sakai H."/>
            <person name="Naito K."/>
            <person name="Ogiso-Tanaka E."/>
            <person name="Takahashi Y."/>
            <person name="Iseki K."/>
            <person name="Muto C."/>
            <person name="Satou K."/>
            <person name="Teruya K."/>
            <person name="Shiroma A."/>
            <person name="Shimoji M."/>
            <person name="Hirano T."/>
            <person name="Itoh T."/>
            <person name="Kaga A."/>
            <person name="Tomooka N."/>
        </authorList>
    </citation>
    <scope>NUCLEOTIDE SEQUENCE [LARGE SCALE GENOMIC DNA]</scope>
    <source>
        <strain evidence="6">cv. Shumari</strain>
    </source>
</reference>
<accession>A0A0S3SYG3</accession>
<evidence type="ECO:0000256" key="3">
    <source>
        <dbReference type="ARBA" id="ARBA00023295"/>
    </source>
</evidence>
<dbReference type="Proteomes" id="UP000291084">
    <property type="component" value="Chromosome 9"/>
</dbReference>
<dbReference type="EMBL" id="AP015042">
    <property type="protein sequence ID" value="BAT97747.1"/>
    <property type="molecule type" value="Genomic_DNA"/>
</dbReference>
<proteinExistence type="inferred from homology"/>
<evidence type="ECO:0000313" key="6">
    <source>
        <dbReference type="Proteomes" id="UP000291084"/>
    </source>
</evidence>
<organism evidence="5 6">
    <name type="scientific">Vigna angularis var. angularis</name>
    <dbReference type="NCBI Taxonomy" id="157739"/>
    <lineage>
        <taxon>Eukaryota</taxon>
        <taxon>Viridiplantae</taxon>
        <taxon>Streptophyta</taxon>
        <taxon>Embryophyta</taxon>
        <taxon>Tracheophyta</taxon>
        <taxon>Spermatophyta</taxon>
        <taxon>Magnoliopsida</taxon>
        <taxon>eudicotyledons</taxon>
        <taxon>Gunneridae</taxon>
        <taxon>Pentapetalae</taxon>
        <taxon>rosids</taxon>
        <taxon>fabids</taxon>
        <taxon>Fabales</taxon>
        <taxon>Fabaceae</taxon>
        <taxon>Papilionoideae</taxon>
        <taxon>50 kb inversion clade</taxon>
        <taxon>NPAAA clade</taxon>
        <taxon>indigoferoid/millettioid clade</taxon>
        <taxon>Phaseoleae</taxon>
        <taxon>Vigna</taxon>
    </lineage>
</organism>
<gene>
    <name evidence="5" type="primary">Vigan.09G128000</name>
    <name evidence="5" type="ORF">VIGAN_09128000</name>
</gene>
<protein>
    <recommendedName>
        <fullName evidence="7">Beta-glucosidase</fullName>
    </recommendedName>
</protein>
<dbReference type="OrthoDB" id="65569at2759"/>
<dbReference type="PANTHER" id="PTHR10353:SF137">
    <property type="entry name" value="MYROSINASE 3-RELATED"/>
    <property type="match status" value="1"/>
</dbReference>
<evidence type="ECO:0000256" key="2">
    <source>
        <dbReference type="ARBA" id="ARBA00022801"/>
    </source>
</evidence>
<sequence length="188" mass="21368">MKNMNLDSYRFLISWSRILPNGKLSGGINQEGIDYYNNVINELLANGIKPLVTLFHWDLPQTLEDEYGGFLSPLIIKDFRDYADVCFKAFGDRVKHWVTLNEPWTYSINGYANGTMAPGRCSSWVNPNCVGGDSGTEPYIVSHNQLLTHAAAVRVYKTKYQVYTLLSRSKFNASCHSFPSFSVQHLWT</sequence>
<evidence type="ECO:0000256" key="1">
    <source>
        <dbReference type="ARBA" id="ARBA00010838"/>
    </source>
</evidence>
<dbReference type="PANTHER" id="PTHR10353">
    <property type="entry name" value="GLYCOSYL HYDROLASE"/>
    <property type="match status" value="1"/>
</dbReference>
<dbReference type="SUPFAM" id="SSF51445">
    <property type="entry name" value="(Trans)glycosidases"/>
    <property type="match status" value="1"/>
</dbReference>
<dbReference type="GO" id="GO:0008422">
    <property type="term" value="F:beta-glucosidase activity"/>
    <property type="evidence" value="ECO:0007669"/>
    <property type="project" value="TreeGrafter"/>
</dbReference>
<keyword evidence="6" id="KW-1185">Reference proteome</keyword>
<dbReference type="Gene3D" id="3.20.20.80">
    <property type="entry name" value="Glycosidases"/>
    <property type="match status" value="1"/>
</dbReference>
<comment type="similarity">
    <text evidence="1 4">Belongs to the glycosyl hydrolase 1 family.</text>
</comment>
<dbReference type="Pfam" id="PF00232">
    <property type="entry name" value="Glyco_hydro_1"/>
    <property type="match status" value="1"/>
</dbReference>